<reference evidence="1 2" key="1">
    <citation type="journal article" date="2022" name="Genome Biol. Evol.">
        <title>The Spruce Budworm Genome: Reconstructing the Evolutionary History of Antifreeze Proteins.</title>
        <authorList>
            <person name="Beliveau C."/>
            <person name="Gagne P."/>
            <person name="Picq S."/>
            <person name="Vernygora O."/>
            <person name="Keeling C.I."/>
            <person name="Pinkney K."/>
            <person name="Doucet D."/>
            <person name="Wen F."/>
            <person name="Johnston J.S."/>
            <person name="Maaroufi H."/>
            <person name="Boyle B."/>
            <person name="Laroche J."/>
            <person name="Dewar K."/>
            <person name="Juretic N."/>
            <person name="Blackburn G."/>
            <person name="Nisole A."/>
            <person name="Brunet B."/>
            <person name="Brandao M."/>
            <person name="Lumley L."/>
            <person name="Duan J."/>
            <person name="Quan G."/>
            <person name="Lucarotti C.J."/>
            <person name="Roe A.D."/>
            <person name="Sperling F.A.H."/>
            <person name="Levesque R.C."/>
            <person name="Cusson M."/>
        </authorList>
    </citation>
    <scope>NUCLEOTIDE SEQUENCE [LARGE SCALE GENOMIC DNA]</scope>
    <source>
        <strain evidence="1">Glfc:IPQL:Cfum</strain>
    </source>
</reference>
<name>A0ACC0JVC7_CHOFU</name>
<evidence type="ECO:0000313" key="1">
    <source>
        <dbReference type="EMBL" id="KAI8428142.1"/>
    </source>
</evidence>
<comment type="caution">
    <text evidence="1">The sequence shown here is derived from an EMBL/GenBank/DDBJ whole genome shotgun (WGS) entry which is preliminary data.</text>
</comment>
<organism evidence="1 2">
    <name type="scientific">Choristoneura fumiferana</name>
    <name type="common">Spruce budworm moth</name>
    <name type="synonym">Archips fumiferana</name>
    <dbReference type="NCBI Taxonomy" id="7141"/>
    <lineage>
        <taxon>Eukaryota</taxon>
        <taxon>Metazoa</taxon>
        <taxon>Ecdysozoa</taxon>
        <taxon>Arthropoda</taxon>
        <taxon>Hexapoda</taxon>
        <taxon>Insecta</taxon>
        <taxon>Pterygota</taxon>
        <taxon>Neoptera</taxon>
        <taxon>Endopterygota</taxon>
        <taxon>Lepidoptera</taxon>
        <taxon>Glossata</taxon>
        <taxon>Ditrysia</taxon>
        <taxon>Tortricoidea</taxon>
        <taxon>Tortricidae</taxon>
        <taxon>Tortricinae</taxon>
        <taxon>Choristoneura</taxon>
    </lineage>
</organism>
<gene>
    <name evidence="1" type="ORF">MSG28_002394</name>
</gene>
<sequence>MNNWNFEESSKVETRELSEILIYLDCLLLSSEQMLMLSWLQKSKFSNVYFSELKAFLAKNIIPEHQVDDIKMIYSVLKINSFRVSGNSQKKMVPLRALYPLSAFLNHSCIPNTRNQFNDEYFMAVYASRDIKAGEEIVSCYTGLLLCTPARRIQLYKTKSFWCKCERCSDSTEMGTRLSALRCFDKECVGVLLPVTPLDPQCEWQCDNCRAMEPPARVAAVQSVLGSLVGTFSLDDHLQLETFVLERLAVLIPYSNHIFVDMRLRLALNLGFVEDLKLIELSEGRLALKESLCRGTLRTAAALGAGDAHLRGRLLYHLHAALAERARRCPDQYEELKPEIESTIEQAYSILQGDISAPPDLDLRRRYLGPGCDKPQHERFFILDA</sequence>
<proteinExistence type="predicted"/>
<evidence type="ECO:0000313" key="2">
    <source>
        <dbReference type="Proteomes" id="UP001064048"/>
    </source>
</evidence>
<keyword evidence="2" id="KW-1185">Reference proteome</keyword>
<protein>
    <submittedName>
        <fullName evidence="1">Uncharacterized protein</fullName>
    </submittedName>
</protein>
<dbReference type="EMBL" id="CM046103">
    <property type="protein sequence ID" value="KAI8428142.1"/>
    <property type="molecule type" value="Genomic_DNA"/>
</dbReference>
<accession>A0ACC0JVC7</accession>
<dbReference type="Proteomes" id="UP001064048">
    <property type="component" value="Chromosome 3"/>
</dbReference>